<dbReference type="EMBL" id="BORR01000011">
    <property type="protein sequence ID" value="GIO38270.1"/>
    <property type="molecule type" value="Genomic_DNA"/>
</dbReference>
<keyword evidence="2" id="KW-1003">Cell membrane</keyword>
<dbReference type="SMART" id="SM00304">
    <property type="entry name" value="HAMP"/>
    <property type="match status" value="1"/>
</dbReference>
<keyword evidence="10" id="KW-1185">Reference proteome</keyword>
<keyword evidence="5" id="KW-0418">Kinase</keyword>
<evidence type="ECO:0000256" key="3">
    <source>
        <dbReference type="ARBA" id="ARBA00022553"/>
    </source>
</evidence>
<dbReference type="CDD" id="cd06225">
    <property type="entry name" value="HAMP"/>
    <property type="match status" value="1"/>
</dbReference>
<dbReference type="Gene3D" id="6.10.340.10">
    <property type="match status" value="1"/>
</dbReference>
<dbReference type="InterPro" id="IPR010559">
    <property type="entry name" value="Sig_transdc_His_kin_internal"/>
</dbReference>
<dbReference type="GO" id="GO:0005886">
    <property type="term" value="C:plasma membrane"/>
    <property type="evidence" value="ECO:0007669"/>
    <property type="project" value="UniProtKB-SubCell"/>
</dbReference>
<dbReference type="Gene3D" id="3.30.565.10">
    <property type="entry name" value="Histidine kinase-like ATPase, C-terminal domain"/>
    <property type="match status" value="1"/>
</dbReference>
<dbReference type="InterPro" id="IPR003660">
    <property type="entry name" value="HAMP_dom"/>
</dbReference>
<evidence type="ECO:0000313" key="9">
    <source>
        <dbReference type="EMBL" id="GIO38270.1"/>
    </source>
</evidence>
<reference evidence="9 10" key="1">
    <citation type="submission" date="2021-03" db="EMBL/GenBank/DDBJ databases">
        <title>Antimicrobial resistance genes in bacteria isolated from Japanese honey, and their potential for conferring macrolide and lincosamide resistance in the American foulbrood pathogen Paenibacillus larvae.</title>
        <authorList>
            <person name="Okamoto M."/>
            <person name="Kumagai M."/>
            <person name="Kanamori H."/>
            <person name="Takamatsu D."/>
        </authorList>
    </citation>
    <scope>NUCLEOTIDE SEQUENCE [LARGE SCALE GENOMIC DNA]</scope>
    <source>
        <strain evidence="9 10">J41TS12</strain>
    </source>
</reference>
<evidence type="ECO:0000256" key="6">
    <source>
        <dbReference type="ARBA" id="ARBA00023136"/>
    </source>
</evidence>
<evidence type="ECO:0000256" key="2">
    <source>
        <dbReference type="ARBA" id="ARBA00022475"/>
    </source>
</evidence>
<name>A0A919XXP0_9BACL</name>
<organism evidence="9 10">
    <name type="scientific">Paenibacillus antibioticophila</name>
    <dbReference type="NCBI Taxonomy" id="1274374"/>
    <lineage>
        <taxon>Bacteria</taxon>
        <taxon>Bacillati</taxon>
        <taxon>Bacillota</taxon>
        <taxon>Bacilli</taxon>
        <taxon>Bacillales</taxon>
        <taxon>Paenibacillaceae</taxon>
        <taxon>Paenibacillus</taxon>
    </lineage>
</organism>
<accession>A0A919XXP0</accession>
<evidence type="ECO:0000256" key="7">
    <source>
        <dbReference type="SAM" id="Phobius"/>
    </source>
</evidence>
<dbReference type="InterPro" id="IPR003594">
    <property type="entry name" value="HATPase_dom"/>
</dbReference>
<dbReference type="RefSeq" id="WP_212940400.1">
    <property type="nucleotide sequence ID" value="NZ_BORR01000011.1"/>
</dbReference>
<evidence type="ECO:0000259" key="8">
    <source>
        <dbReference type="PROSITE" id="PS50885"/>
    </source>
</evidence>
<keyword evidence="7" id="KW-1133">Transmembrane helix</keyword>
<keyword evidence="4" id="KW-0808">Transferase</keyword>
<protein>
    <recommendedName>
        <fullName evidence="8">HAMP domain-containing protein</fullName>
    </recommendedName>
</protein>
<sequence length="548" mass="62543">MNSIQKKLLLYAGSCFTVLFLALLVTIYMEMNHTVIPLNKSLTQQVLDARSDQIDYWFNQRIGEINTLAALASDHQWSREQLLQETRRLERRKQEEYESIRVVDLQAFSWGMEDKPFSILNRPYYQHLIESNADYVVSHPIVSKANGVEIVVILFRIQPLKNEEAAYIAAGVSLEKMKEIAEDISLYDQLGKLIVGGSDEPEQQAVGCNHSKGCDGVSVFEAPIDSVKGWKIVLEVPDSELSLAVVRTQRTALIVGTLLGLIFILLLMLLLTSIIRPIQALRQVMKNVQQGNQHIRADESRQDEIGDLAHSFNEMLVQLYRSEQEKQEIELKLVHEQIKPHFLYNTLDTIQWMAGEYGADNIVEMVEALSTYFRLSLGHGETYISLEQELYHVESYLQIQCVRYAEILDYELGYEEEISQCQVLRFMLQPLVENAIYHGIKPLEGRRCTISIQACSTGDQLLIHVANDGLPIPSEKLVRINQMLMEDKQDGAVAGFGLYSVNHRIRMLYGKGYGLKISSSEEMTTMTIRLPKSDRKECEQNVENHANR</sequence>
<evidence type="ECO:0000313" key="10">
    <source>
        <dbReference type="Proteomes" id="UP000681162"/>
    </source>
</evidence>
<dbReference type="PANTHER" id="PTHR34220:SF7">
    <property type="entry name" value="SENSOR HISTIDINE KINASE YPDA"/>
    <property type="match status" value="1"/>
</dbReference>
<dbReference type="Proteomes" id="UP000681162">
    <property type="component" value="Unassembled WGS sequence"/>
</dbReference>
<comment type="subcellular location">
    <subcellularLocation>
        <location evidence="1">Cell membrane</location>
        <topology evidence="1">Multi-pass membrane protein</topology>
    </subcellularLocation>
</comment>
<evidence type="ECO:0000256" key="1">
    <source>
        <dbReference type="ARBA" id="ARBA00004651"/>
    </source>
</evidence>
<feature type="transmembrane region" description="Helical" evidence="7">
    <location>
        <begin position="252"/>
        <end position="275"/>
    </location>
</feature>
<dbReference type="Gene3D" id="3.30.450.20">
    <property type="entry name" value="PAS domain"/>
    <property type="match status" value="1"/>
</dbReference>
<keyword evidence="6 7" id="KW-0472">Membrane</keyword>
<comment type="caution">
    <text evidence="9">The sequence shown here is derived from an EMBL/GenBank/DDBJ whole genome shotgun (WGS) entry which is preliminary data.</text>
</comment>
<dbReference type="GO" id="GO:0000155">
    <property type="term" value="F:phosphorelay sensor kinase activity"/>
    <property type="evidence" value="ECO:0007669"/>
    <property type="project" value="InterPro"/>
</dbReference>
<dbReference type="CDD" id="cd12914">
    <property type="entry name" value="PDC1_DGC_like"/>
    <property type="match status" value="1"/>
</dbReference>
<dbReference type="AlphaFoldDB" id="A0A919XXP0"/>
<dbReference type="PANTHER" id="PTHR34220">
    <property type="entry name" value="SENSOR HISTIDINE KINASE YPDA"/>
    <property type="match status" value="1"/>
</dbReference>
<dbReference type="Pfam" id="PF02518">
    <property type="entry name" value="HATPase_c"/>
    <property type="match status" value="1"/>
</dbReference>
<dbReference type="PROSITE" id="PS50885">
    <property type="entry name" value="HAMP"/>
    <property type="match status" value="1"/>
</dbReference>
<dbReference type="InterPro" id="IPR050640">
    <property type="entry name" value="Bact_2-comp_sensor_kinase"/>
</dbReference>
<dbReference type="Pfam" id="PF00672">
    <property type="entry name" value="HAMP"/>
    <property type="match status" value="1"/>
</dbReference>
<feature type="domain" description="HAMP" evidence="8">
    <location>
        <begin position="272"/>
        <end position="324"/>
    </location>
</feature>
<keyword evidence="3" id="KW-0597">Phosphoprotein</keyword>
<evidence type="ECO:0000256" key="4">
    <source>
        <dbReference type="ARBA" id="ARBA00022679"/>
    </source>
</evidence>
<dbReference type="Pfam" id="PF06580">
    <property type="entry name" value="His_kinase"/>
    <property type="match status" value="1"/>
</dbReference>
<keyword evidence="7" id="KW-0812">Transmembrane</keyword>
<dbReference type="InterPro" id="IPR036890">
    <property type="entry name" value="HATPase_C_sf"/>
</dbReference>
<dbReference type="SUPFAM" id="SSF55874">
    <property type="entry name" value="ATPase domain of HSP90 chaperone/DNA topoisomerase II/histidine kinase"/>
    <property type="match status" value="1"/>
</dbReference>
<gene>
    <name evidence="9" type="ORF">J41TS12_31310</name>
</gene>
<dbReference type="SMART" id="SM00387">
    <property type="entry name" value="HATPase_c"/>
    <property type="match status" value="1"/>
</dbReference>
<evidence type="ECO:0000256" key="5">
    <source>
        <dbReference type="ARBA" id="ARBA00022777"/>
    </source>
</evidence>
<proteinExistence type="predicted"/>
<feature type="transmembrane region" description="Helical" evidence="7">
    <location>
        <begin position="9"/>
        <end position="29"/>
    </location>
</feature>
<dbReference type="SUPFAM" id="SSF158472">
    <property type="entry name" value="HAMP domain-like"/>
    <property type="match status" value="1"/>
</dbReference>